<keyword evidence="3" id="KW-1185">Reference proteome</keyword>
<sequence length="99" mass="11317">MTKETIQCKRCKSDAKIVSTSQSFLRMCLYSMICAIIFYFIPVISLVAPVFLGLALLMAIAAVYMRFKGGAIVECNKCNARYKISKYDYDEYKKSRNNN</sequence>
<protein>
    <recommendedName>
        <fullName evidence="4">Cxxc_20_cxxc protein</fullName>
    </recommendedName>
</protein>
<gene>
    <name evidence="2" type="ORF">KQI20_06725</name>
</gene>
<evidence type="ECO:0008006" key="4">
    <source>
        <dbReference type="Google" id="ProtNLM"/>
    </source>
</evidence>
<organism evidence="2 3">
    <name type="scientific">Intestinibacter bartlettii</name>
    <dbReference type="NCBI Taxonomy" id="261299"/>
    <lineage>
        <taxon>Bacteria</taxon>
        <taxon>Bacillati</taxon>
        <taxon>Bacillota</taxon>
        <taxon>Clostridia</taxon>
        <taxon>Peptostreptococcales</taxon>
        <taxon>Peptostreptococcaceae</taxon>
        <taxon>Intestinibacter</taxon>
    </lineage>
</organism>
<dbReference type="Proteomes" id="UP001196301">
    <property type="component" value="Unassembled WGS sequence"/>
</dbReference>
<accession>A0ABS6DWE5</accession>
<dbReference type="EMBL" id="JAHLOQ010000015">
    <property type="protein sequence ID" value="MBU5336129.1"/>
    <property type="molecule type" value="Genomic_DNA"/>
</dbReference>
<reference evidence="2 3" key="1">
    <citation type="submission" date="2021-06" db="EMBL/GenBank/DDBJ databases">
        <authorList>
            <person name="Sun Q."/>
            <person name="Li D."/>
        </authorList>
    </citation>
    <scope>NUCLEOTIDE SEQUENCE [LARGE SCALE GENOMIC DNA]</scope>
    <source>
        <strain evidence="2 3">N19</strain>
    </source>
</reference>
<proteinExistence type="predicted"/>
<keyword evidence="1" id="KW-0812">Transmembrane</keyword>
<name>A0ABS6DWE5_9FIRM</name>
<comment type="caution">
    <text evidence="2">The sequence shown here is derived from an EMBL/GenBank/DDBJ whole genome shotgun (WGS) entry which is preliminary data.</text>
</comment>
<feature type="transmembrane region" description="Helical" evidence="1">
    <location>
        <begin position="47"/>
        <end position="67"/>
    </location>
</feature>
<evidence type="ECO:0000313" key="3">
    <source>
        <dbReference type="Proteomes" id="UP001196301"/>
    </source>
</evidence>
<keyword evidence="1" id="KW-0472">Membrane</keyword>
<evidence type="ECO:0000313" key="2">
    <source>
        <dbReference type="EMBL" id="MBU5336129.1"/>
    </source>
</evidence>
<evidence type="ECO:0000256" key="1">
    <source>
        <dbReference type="SAM" id="Phobius"/>
    </source>
</evidence>
<keyword evidence="1" id="KW-1133">Transmembrane helix</keyword>
<dbReference type="RefSeq" id="WP_216569256.1">
    <property type="nucleotide sequence ID" value="NZ_JAHLOQ010000015.1"/>
</dbReference>